<protein>
    <submittedName>
        <fullName evidence="3">Response regulator transcription factor</fullName>
    </submittedName>
</protein>
<sequence length="227" mass="24536">MSTANGHGDAVRVVVIDDYEIVVQGTAALLAPHADRVRIVERNDHGTPLEHTDVALLECFALTGFEDRVREVREHPLVDRVALYTWGNDPTQIEASLAAGASGFLSKGLTGDALARSLVKINDGERVVATHELGRGATQADERAEAGKRWPGRDFGLTERESEVLALITQGLSTAAIAEALYLSSNSIKTHTRKLYRKINVGSRTQAALWGIDHGFRPDREAGSGFG</sequence>
<dbReference type="SUPFAM" id="SSF46894">
    <property type="entry name" value="C-terminal effector domain of the bipartite response regulators"/>
    <property type="match status" value="1"/>
</dbReference>
<dbReference type="KEGG" id="ima:PO878_05635"/>
<dbReference type="GO" id="GO:0006355">
    <property type="term" value="P:regulation of DNA-templated transcription"/>
    <property type="evidence" value="ECO:0007669"/>
    <property type="project" value="InterPro"/>
</dbReference>
<dbReference type="InterPro" id="IPR000792">
    <property type="entry name" value="Tscrpt_reg_LuxR_C"/>
</dbReference>
<evidence type="ECO:0000313" key="4">
    <source>
        <dbReference type="Proteomes" id="UP001216390"/>
    </source>
</evidence>
<proteinExistence type="predicted"/>
<feature type="domain" description="HTH luxR-type" evidence="2">
    <location>
        <begin position="150"/>
        <end position="215"/>
    </location>
</feature>
<dbReference type="InterPro" id="IPR016032">
    <property type="entry name" value="Sig_transdc_resp-reg_C-effctor"/>
</dbReference>
<dbReference type="InterPro" id="IPR011006">
    <property type="entry name" value="CheY-like_superfamily"/>
</dbReference>
<dbReference type="Proteomes" id="UP001216390">
    <property type="component" value="Chromosome"/>
</dbReference>
<evidence type="ECO:0000259" key="2">
    <source>
        <dbReference type="PROSITE" id="PS50043"/>
    </source>
</evidence>
<gene>
    <name evidence="3" type="ORF">PO878_05635</name>
</gene>
<dbReference type="EMBL" id="CP116942">
    <property type="protein sequence ID" value="WCO68206.1"/>
    <property type="molecule type" value="Genomic_DNA"/>
</dbReference>
<dbReference type="AlphaFoldDB" id="A0AAE9Y9E7"/>
<dbReference type="Pfam" id="PF00196">
    <property type="entry name" value="GerE"/>
    <property type="match status" value="1"/>
</dbReference>
<dbReference type="GO" id="GO:0003677">
    <property type="term" value="F:DNA binding"/>
    <property type="evidence" value="ECO:0007669"/>
    <property type="project" value="UniProtKB-KW"/>
</dbReference>
<dbReference type="PANTHER" id="PTHR43214:SF43">
    <property type="entry name" value="TWO-COMPONENT RESPONSE REGULATOR"/>
    <property type="match status" value="1"/>
</dbReference>
<dbReference type="PRINTS" id="PR00038">
    <property type="entry name" value="HTHLUXR"/>
</dbReference>
<name>A0AAE9Y9E7_9ACTN</name>
<keyword evidence="4" id="KW-1185">Reference proteome</keyword>
<evidence type="ECO:0000313" key="3">
    <source>
        <dbReference type="EMBL" id="WCO68206.1"/>
    </source>
</evidence>
<accession>A0AAE9Y9E7</accession>
<dbReference type="CDD" id="cd06170">
    <property type="entry name" value="LuxR_C_like"/>
    <property type="match status" value="1"/>
</dbReference>
<dbReference type="PANTHER" id="PTHR43214">
    <property type="entry name" value="TWO-COMPONENT RESPONSE REGULATOR"/>
    <property type="match status" value="1"/>
</dbReference>
<dbReference type="Gene3D" id="3.40.50.2300">
    <property type="match status" value="1"/>
</dbReference>
<reference evidence="3" key="1">
    <citation type="submission" date="2023-01" db="EMBL/GenBank/DDBJ databases">
        <title>The diversity of Class Acidimicrobiia in South China Sea sediment environments and the proposal of Iamia marina sp. nov., a novel species of the genus Iamia.</title>
        <authorList>
            <person name="He Y."/>
            <person name="Tian X."/>
        </authorList>
    </citation>
    <scope>NUCLEOTIDE SEQUENCE</scope>
    <source>
        <strain evidence="3">DSM 19957</strain>
    </source>
</reference>
<organism evidence="3 4">
    <name type="scientific">Iamia majanohamensis</name>
    <dbReference type="NCBI Taxonomy" id="467976"/>
    <lineage>
        <taxon>Bacteria</taxon>
        <taxon>Bacillati</taxon>
        <taxon>Actinomycetota</taxon>
        <taxon>Acidimicrobiia</taxon>
        <taxon>Acidimicrobiales</taxon>
        <taxon>Iamiaceae</taxon>
        <taxon>Iamia</taxon>
    </lineage>
</organism>
<dbReference type="SUPFAM" id="SSF52172">
    <property type="entry name" value="CheY-like"/>
    <property type="match status" value="1"/>
</dbReference>
<dbReference type="SMART" id="SM00421">
    <property type="entry name" value="HTH_LUXR"/>
    <property type="match status" value="1"/>
</dbReference>
<dbReference type="PROSITE" id="PS50043">
    <property type="entry name" value="HTH_LUXR_2"/>
    <property type="match status" value="1"/>
</dbReference>
<dbReference type="InterPro" id="IPR039420">
    <property type="entry name" value="WalR-like"/>
</dbReference>
<evidence type="ECO:0000256" key="1">
    <source>
        <dbReference type="ARBA" id="ARBA00023125"/>
    </source>
</evidence>
<keyword evidence="1" id="KW-0238">DNA-binding</keyword>
<dbReference type="RefSeq" id="WP_272737723.1">
    <property type="nucleotide sequence ID" value="NZ_CP116942.1"/>
</dbReference>